<gene>
    <name evidence="1" type="ORF">DOK79_000770</name>
</gene>
<dbReference type="RefSeq" id="WP_206856349.1">
    <property type="nucleotide sequence ID" value="NZ_CP147250.1"/>
</dbReference>
<evidence type="ECO:0000313" key="2">
    <source>
        <dbReference type="Proteomes" id="UP000664360"/>
    </source>
</evidence>
<sequence length="452" mass="53327">MCKYLHSEFAEYHHILGDKKIVNKYSVEILNGLRYNKDKLFENIRLITERSQRKEKIFFPEGFEQSNLFQEMVNSLIDFLEEKNLRDIMFIDMLLNFKDAKFPLDELTRYRIEQFEKDFWEDDTMKKSISTFSSKVSIQDQIEPITFYSEEDHITVSINRKTLESLEKDEILCFINKKVLIDEYGRLASLHRILANESALIEIVKPKRKNEYDIALSQNILNMVEMSIIDCLIDYFQGKQISFENLLACFFNEQILLKYGIEGFSMEEIGSNMPYYFRNIHLVVELESILKQYKLLSKYGKIDLGLLNSMPPLDIGAIESILENKYIEVSNEDIPEDNRFLTIKSMFDKCDYVCTKYLSEEDIKELKNLPSFKQYSTFFSNDETNYLNFTLNNKEYADSLGIRNAYLHGAGKSFSEEEHKNNYLMLVKIFLIVISKIDEELYLNKISKQPES</sequence>
<organism evidence="1 2">
    <name type="scientific">Candidatus Enterococcus mangumiae</name>
    <dbReference type="NCBI Taxonomy" id="2230878"/>
    <lineage>
        <taxon>Bacteria</taxon>
        <taxon>Bacillati</taxon>
        <taxon>Bacillota</taxon>
        <taxon>Bacilli</taxon>
        <taxon>Lactobacillales</taxon>
        <taxon>Enterococcaceae</taxon>
        <taxon>Enterococcus</taxon>
    </lineage>
</organism>
<protein>
    <recommendedName>
        <fullName evidence="3">Apea-like HEPN domain-containing protein</fullName>
    </recommendedName>
</protein>
<reference evidence="1 2" key="1">
    <citation type="submission" date="2024-03" db="EMBL/GenBank/DDBJ databases">
        <title>The Genome Sequence of Enterococcus sp. DIV1094.</title>
        <authorList>
            <consortium name="The Broad Institute Genomics Platform"/>
            <consortium name="The Broad Institute Microbial Omics Core"/>
            <consortium name="The Broad Institute Genomic Center for Infectious Diseases"/>
            <person name="Earl A."/>
            <person name="Manson A."/>
            <person name="Gilmore M."/>
            <person name="Schwartman J."/>
            <person name="Shea T."/>
            <person name="Abouelleil A."/>
            <person name="Cao P."/>
            <person name="Chapman S."/>
            <person name="Cusick C."/>
            <person name="Young S."/>
            <person name="Neafsey D."/>
            <person name="Nusbaum C."/>
            <person name="Birren B."/>
        </authorList>
    </citation>
    <scope>NUCLEOTIDE SEQUENCE [LARGE SCALE GENOMIC DNA]</scope>
    <source>
        <strain evidence="1 2">DIV1094</strain>
    </source>
</reference>
<dbReference type="EMBL" id="CP147250">
    <property type="protein sequence ID" value="WYJ79261.1"/>
    <property type="molecule type" value="Genomic_DNA"/>
</dbReference>
<evidence type="ECO:0008006" key="3">
    <source>
        <dbReference type="Google" id="ProtNLM"/>
    </source>
</evidence>
<proteinExistence type="predicted"/>
<name>A0ABZ2SU40_9ENTE</name>
<keyword evidence="2" id="KW-1185">Reference proteome</keyword>
<dbReference type="Proteomes" id="UP000664360">
    <property type="component" value="Chromosome"/>
</dbReference>
<accession>A0ABZ2SU40</accession>
<evidence type="ECO:0000313" key="1">
    <source>
        <dbReference type="EMBL" id="WYJ79261.1"/>
    </source>
</evidence>